<organism evidence="1 2">
    <name type="scientific">Dentiscutata heterogama</name>
    <dbReference type="NCBI Taxonomy" id="1316150"/>
    <lineage>
        <taxon>Eukaryota</taxon>
        <taxon>Fungi</taxon>
        <taxon>Fungi incertae sedis</taxon>
        <taxon>Mucoromycota</taxon>
        <taxon>Glomeromycotina</taxon>
        <taxon>Glomeromycetes</taxon>
        <taxon>Diversisporales</taxon>
        <taxon>Gigasporaceae</taxon>
        <taxon>Dentiscutata</taxon>
    </lineage>
</organism>
<name>A0ACA9QPX1_9GLOM</name>
<protein>
    <submittedName>
        <fullName evidence="1">2082_t:CDS:1</fullName>
    </submittedName>
</protein>
<reference evidence="1" key="1">
    <citation type="submission" date="2021-06" db="EMBL/GenBank/DDBJ databases">
        <authorList>
            <person name="Kallberg Y."/>
            <person name="Tangrot J."/>
            <person name="Rosling A."/>
        </authorList>
    </citation>
    <scope>NUCLEOTIDE SEQUENCE</scope>
    <source>
        <strain evidence="1">IL203A</strain>
    </source>
</reference>
<keyword evidence="2" id="KW-1185">Reference proteome</keyword>
<feature type="non-terminal residue" evidence="1">
    <location>
        <position position="1"/>
    </location>
</feature>
<comment type="caution">
    <text evidence="1">The sequence shown here is derived from an EMBL/GenBank/DDBJ whole genome shotgun (WGS) entry which is preliminary data.</text>
</comment>
<sequence>IFYNTHPELSSLHQQIEEFQIAYQFNIEVIISYNLIVENFHNQEELDESILLNESNLNEFSLNNKQINKFKKIYHENKIENIDDDNEDSILNIKNKLEKKDEEAQYKKLQTTICCKEKCLQNLVSHKHAILNYQNFQNLNNNQKNMFLLGILSATTRQEITTIGQK</sequence>
<gene>
    <name evidence="1" type="ORF">DHETER_LOCUS15193</name>
</gene>
<dbReference type="Proteomes" id="UP000789702">
    <property type="component" value="Unassembled WGS sequence"/>
</dbReference>
<proteinExistence type="predicted"/>
<evidence type="ECO:0000313" key="1">
    <source>
        <dbReference type="EMBL" id="CAG8760049.1"/>
    </source>
</evidence>
<dbReference type="EMBL" id="CAJVPU010050770">
    <property type="protein sequence ID" value="CAG8760049.1"/>
    <property type="molecule type" value="Genomic_DNA"/>
</dbReference>
<feature type="non-terminal residue" evidence="1">
    <location>
        <position position="166"/>
    </location>
</feature>
<accession>A0ACA9QPX1</accession>
<evidence type="ECO:0000313" key="2">
    <source>
        <dbReference type="Proteomes" id="UP000789702"/>
    </source>
</evidence>